<evidence type="ECO:0000313" key="3">
    <source>
        <dbReference type="EMBL" id="MFC6005681.1"/>
    </source>
</evidence>
<comment type="caution">
    <text evidence="3">The sequence shown here is derived from an EMBL/GenBank/DDBJ whole genome shotgun (WGS) entry which is preliminary data.</text>
</comment>
<feature type="chain" id="PRO_5045496659" description="Serine hydrolase" evidence="2">
    <location>
        <begin position="28"/>
        <end position="348"/>
    </location>
</feature>
<dbReference type="PANTHER" id="PTHR35333:SF3">
    <property type="entry name" value="BETA-LACTAMASE-TYPE TRANSPEPTIDASE FOLD CONTAINING PROTEIN"/>
    <property type="match status" value="1"/>
</dbReference>
<proteinExistence type="predicted"/>
<dbReference type="InterPro" id="IPR012338">
    <property type="entry name" value="Beta-lactam/transpept-like"/>
</dbReference>
<keyword evidence="2" id="KW-0732">Signal</keyword>
<evidence type="ECO:0000313" key="4">
    <source>
        <dbReference type="Proteomes" id="UP001596189"/>
    </source>
</evidence>
<accession>A0ABW1J8R8</accession>
<dbReference type="RefSeq" id="WP_345716560.1">
    <property type="nucleotide sequence ID" value="NZ_BAABFP010000005.1"/>
</dbReference>
<organism evidence="3 4">
    <name type="scientific">Angustibacter luteus</name>
    <dbReference type="NCBI Taxonomy" id="658456"/>
    <lineage>
        <taxon>Bacteria</taxon>
        <taxon>Bacillati</taxon>
        <taxon>Actinomycetota</taxon>
        <taxon>Actinomycetes</taxon>
        <taxon>Kineosporiales</taxon>
        <taxon>Kineosporiaceae</taxon>
    </lineage>
</organism>
<dbReference type="Proteomes" id="UP001596189">
    <property type="component" value="Unassembled WGS sequence"/>
</dbReference>
<evidence type="ECO:0008006" key="5">
    <source>
        <dbReference type="Google" id="ProtNLM"/>
    </source>
</evidence>
<dbReference type="SUPFAM" id="SSF56601">
    <property type="entry name" value="beta-lactamase/transpeptidase-like"/>
    <property type="match status" value="1"/>
</dbReference>
<dbReference type="EMBL" id="JBHSRD010000002">
    <property type="protein sequence ID" value="MFC6005681.1"/>
    <property type="molecule type" value="Genomic_DNA"/>
</dbReference>
<protein>
    <recommendedName>
        <fullName evidence="5">Serine hydrolase</fullName>
    </recommendedName>
</protein>
<evidence type="ECO:0000256" key="2">
    <source>
        <dbReference type="SAM" id="SignalP"/>
    </source>
</evidence>
<evidence type="ECO:0000256" key="1">
    <source>
        <dbReference type="SAM" id="MobiDB-lite"/>
    </source>
</evidence>
<feature type="region of interest" description="Disordered" evidence="1">
    <location>
        <begin position="325"/>
        <end position="348"/>
    </location>
</feature>
<dbReference type="InterPro" id="IPR000871">
    <property type="entry name" value="Beta-lactam_class-A"/>
</dbReference>
<dbReference type="PANTHER" id="PTHR35333">
    <property type="entry name" value="BETA-LACTAMASE"/>
    <property type="match status" value="1"/>
</dbReference>
<feature type="signal peptide" evidence="2">
    <location>
        <begin position="1"/>
        <end position="27"/>
    </location>
</feature>
<gene>
    <name evidence="3" type="ORF">ACFQDO_00935</name>
</gene>
<reference evidence="4" key="1">
    <citation type="journal article" date="2019" name="Int. J. Syst. Evol. Microbiol.">
        <title>The Global Catalogue of Microorganisms (GCM) 10K type strain sequencing project: providing services to taxonomists for standard genome sequencing and annotation.</title>
        <authorList>
            <consortium name="The Broad Institute Genomics Platform"/>
            <consortium name="The Broad Institute Genome Sequencing Center for Infectious Disease"/>
            <person name="Wu L."/>
            <person name="Ma J."/>
        </authorList>
    </citation>
    <scope>NUCLEOTIDE SEQUENCE [LARGE SCALE GENOMIC DNA]</scope>
    <source>
        <strain evidence="4">KACC 14249</strain>
    </source>
</reference>
<dbReference type="Gene3D" id="3.40.710.10">
    <property type="entry name" value="DD-peptidase/beta-lactamase superfamily"/>
    <property type="match status" value="1"/>
</dbReference>
<keyword evidence="4" id="KW-1185">Reference proteome</keyword>
<sequence length="348" mass="36504">MRARRPVTLIGALLGAALLVPVPPASAAAPTATAAAPATAAASCGVVFTAEFAAALAKKYPGRRVTAAVYDTRTRCWYHLHPSLRLTTASVIKAGVLGATLLRAQDRGRGPTAWERARIKPMITYSYNNPSVSDLLGRVGGVAGMHRFDVRMGATHTTESLAYGATVTTAKDRTLVTRGLLYGGGPLRAAGRAIALDYLSAVTPTQRWGITRGVPAGWHVALKNGFYPMRGNGWRVGSTGFVRRAGTTSGYVITVLSDRNPSQVAGMSLVETVALRVAQQLAGPKAAPRVVSRSVCATARSGWSWRTAATKVHVASSRWAEVRRVSGGNPSPLSGQRVCSPDLGPVPG</sequence>
<name>A0ABW1J8R8_9ACTN</name>